<dbReference type="InterPro" id="IPR003439">
    <property type="entry name" value="ABC_transporter-like_ATP-bd"/>
</dbReference>
<dbReference type="InterPro" id="IPR017871">
    <property type="entry name" value="ABC_transporter-like_CS"/>
</dbReference>
<dbReference type="InterPro" id="IPR027417">
    <property type="entry name" value="P-loop_NTPase"/>
</dbReference>
<comment type="subcellular location">
    <subcellularLocation>
        <location evidence="1">Membrane</location>
    </subcellularLocation>
</comment>
<dbReference type="PANTHER" id="PTHR43297">
    <property type="entry name" value="OLIGOPEPTIDE TRANSPORT ATP-BINDING PROTEIN APPD"/>
    <property type="match status" value="1"/>
</dbReference>
<dbReference type="GO" id="GO:0016887">
    <property type="term" value="F:ATP hydrolysis activity"/>
    <property type="evidence" value="ECO:0007669"/>
    <property type="project" value="InterPro"/>
</dbReference>
<evidence type="ECO:0000313" key="9">
    <source>
        <dbReference type="EnsemblMetazoa" id="CapteP50663"/>
    </source>
</evidence>
<organism evidence="8">
    <name type="scientific">Capitella teleta</name>
    <name type="common">Polychaete worm</name>
    <dbReference type="NCBI Taxonomy" id="283909"/>
    <lineage>
        <taxon>Eukaryota</taxon>
        <taxon>Metazoa</taxon>
        <taxon>Spiralia</taxon>
        <taxon>Lophotrochozoa</taxon>
        <taxon>Annelida</taxon>
        <taxon>Polychaeta</taxon>
        <taxon>Sedentaria</taxon>
        <taxon>Scolecida</taxon>
        <taxon>Capitellidae</taxon>
        <taxon>Capitella</taxon>
    </lineage>
</organism>
<gene>
    <name evidence="8" type="ORF">CAPTEDRAFT_50663</name>
</gene>
<keyword evidence="10" id="KW-1185">Reference proteome</keyword>
<evidence type="ECO:0000259" key="7">
    <source>
        <dbReference type="PROSITE" id="PS50893"/>
    </source>
</evidence>
<dbReference type="AlphaFoldDB" id="R7UAS4"/>
<feature type="domain" description="ABC transporter" evidence="7">
    <location>
        <begin position="1"/>
        <end position="187"/>
    </location>
</feature>
<evidence type="ECO:0000256" key="4">
    <source>
        <dbReference type="ARBA" id="ARBA00022519"/>
    </source>
</evidence>
<keyword evidence="4" id="KW-0997">Cell inner membrane</keyword>
<dbReference type="PROSITE" id="PS50893">
    <property type="entry name" value="ABC_TRANSPORTER_2"/>
    <property type="match status" value="1"/>
</dbReference>
<proteinExistence type="predicted"/>
<dbReference type="GO" id="GO:0005524">
    <property type="term" value="F:ATP binding"/>
    <property type="evidence" value="ECO:0007669"/>
    <property type="project" value="InterPro"/>
</dbReference>
<sequence>IEHNGLDLVSLRQAELEEIRGDQVSMIFQDPMTSLNPVMTVGKQIAEAICIHQNKTMRDSLEEAGRLLDLVRVPSGRKILSVYPHQLSGGMRQRVMIAMALACKPKLLIADEPTTALDVTIQAQILGLIKDLQKELNMAVIFITHDMGVVYEIADRVAVMYKGELVETGTLEQIFISPQHAYTRALLAAAPKLGEMNGTDLPRSFPPVLSAKNLQVIFPRRHNFFGQVTHQIHAVADVSFDLYHGETLGIVGESGSGKSTIGNAILGLLPEATGDVHYGDINLLNPTLEQRGVIRKDISFIFQDPLASLNPRMTI</sequence>
<dbReference type="CDD" id="cd03257">
    <property type="entry name" value="ABC_NikE_OppD_transporters"/>
    <property type="match status" value="1"/>
</dbReference>
<evidence type="ECO:0000256" key="5">
    <source>
        <dbReference type="ARBA" id="ARBA00022967"/>
    </source>
</evidence>
<dbReference type="STRING" id="283909.R7UAS4"/>
<dbReference type="OrthoDB" id="447368at2759"/>
<evidence type="ECO:0000256" key="3">
    <source>
        <dbReference type="ARBA" id="ARBA00022475"/>
    </source>
</evidence>
<keyword evidence="2" id="KW-0813">Transport</keyword>
<evidence type="ECO:0000256" key="6">
    <source>
        <dbReference type="ARBA" id="ARBA00023136"/>
    </source>
</evidence>
<dbReference type="Pfam" id="PF00005">
    <property type="entry name" value="ABC_tran"/>
    <property type="match status" value="2"/>
</dbReference>
<evidence type="ECO:0000256" key="2">
    <source>
        <dbReference type="ARBA" id="ARBA00022448"/>
    </source>
</evidence>
<feature type="non-terminal residue" evidence="8">
    <location>
        <position position="315"/>
    </location>
</feature>
<protein>
    <recommendedName>
        <fullName evidence="7">ABC transporter domain-containing protein</fullName>
    </recommendedName>
</protein>
<dbReference type="OMA" id="NCKNITP"/>
<keyword evidence="6" id="KW-0472">Membrane</keyword>
<dbReference type="GO" id="GO:0016020">
    <property type="term" value="C:membrane"/>
    <property type="evidence" value="ECO:0007669"/>
    <property type="project" value="UniProtKB-SubCell"/>
</dbReference>
<dbReference type="PROSITE" id="PS00211">
    <property type="entry name" value="ABC_TRANSPORTER_1"/>
    <property type="match status" value="1"/>
</dbReference>
<keyword evidence="5" id="KW-1278">Translocase</keyword>
<name>R7UAS4_CAPTE</name>
<feature type="non-terminal residue" evidence="8">
    <location>
        <position position="1"/>
    </location>
</feature>
<dbReference type="HOGENOM" id="CLU_000604_86_2_1"/>
<keyword evidence="3" id="KW-1003">Cell membrane</keyword>
<dbReference type="InterPro" id="IPR050388">
    <property type="entry name" value="ABC_Ni/Peptide_Import"/>
</dbReference>
<dbReference type="EMBL" id="KB306086">
    <property type="protein sequence ID" value="ELU00367.1"/>
    <property type="molecule type" value="Genomic_DNA"/>
</dbReference>
<evidence type="ECO:0000313" key="8">
    <source>
        <dbReference type="EMBL" id="ELU00367.1"/>
    </source>
</evidence>
<dbReference type="Gene3D" id="3.40.50.300">
    <property type="entry name" value="P-loop containing nucleotide triphosphate hydrolases"/>
    <property type="match status" value="2"/>
</dbReference>
<dbReference type="EnsemblMetazoa" id="CapteT50663">
    <property type="protein sequence ID" value="CapteP50663"/>
    <property type="gene ID" value="CapteG50663"/>
</dbReference>
<dbReference type="SUPFAM" id="SSF52540">
    <property type="entry name" value="P-loop containing nucleoside triphosphate hydrolases"/>
    <property type="match status" value="2"/>
</dbReference>
<reference evidence="8 10" key="2">
    <citation type="journal article" date="2013" name="Nature">
        <title>Insights into bilaterian evolution from three spiralian genomes.</title>
        <authorList>
            <person name="Simakov O."/>
            <person name="Marletaz F."/>
            <person name="Cho S.J."/>
            <person name="Edsinger-Gonzales E."/>
            <person name="Havlak P."/>
            <person name="Hellsten U."/>
            <person name="Kuo D.H."/>
            <person name="Larsson T."/>
            <person name="Lv J."/>
            <person name="Arendt D."/>
            <person name="Savage R."/>
            <person name="Osoegawa K."/>
            <person name="de Jong P."/>
            <person name="Grimwood J."/>
            <person name="Chapman J.A."/>
            <person name="Shapiro H."/>
            <person name="Aerts A."/>
            <person name="Otillar R.P."/>
            <person name="Terry A.Y."/>
            <person name="Boore J.L."/>
            <person name="Grigoriev I.V."/>
            <person name="Lindberg D.R."/>
            <person name="Seaver E.C."/>
            <person name="Weisblat D.A."/>
            <person name="Putnam N.H."/>
            <person name="Rokhsar D.S."/>
        </authorList>
    </citation>
    <scope>NUCLEOTIDE SEQUENCE</scope>
    <source>
        <strain evidence="8 10">I ESC-2004</strain>
    </source>
</reference>
<dbReference type="Proteomes" id="UP000014760">
    <property type="component" value="Unassembled WGS sequence"/>
</dbReference>
<reference evidence="10" key="1">
    <citation type="submission" date="2012-12" db="EMBL/GenBank/DDBJ databases">
        <authorList>
            <person name="Hellsten U."/>
            <person name="Grimwood J."/>
            <person name="Chapman J.A."/>
            <person name="Shapiro H."/>
            <person name="Aerts A."/>
            <person name="Otillar R.P."/>
            <person name="Terry A.Y."/>
            <person name="Boore J.L."/>
            <person name="Simakov O."/>
            <person name="Marletaz F."/>
            <person name="Cho S.-J."/>
            <person name="Edsinger-Gonzales E."/>
            <person name="Havlak P."/>
            <person name="Kuo D.-H."/>
            <person name="Larsson T."/>
            <person name="Lv J."/>
            <person name="Arendt D."/>
            <person name="Savage R."/>
            <person name="Osoegawa K."/>
            <person name="de Jong P."/>
            <person name="Lindberg D.R."/>
            <person name="Seaver E.C."/>
            <person name="Weisblat D.A."/>
            <person name="Putnam N.H."/>
            <person name="Grigoriev I.V."/>
            <person name="Rokhsar D.S."/>
        </authorList>
    </citation>
    <scope>NUCLEOTIDE SEQUENCE</scope>
    <source>
        <strain evidence="10">I ESC-2004</strain>
    </source>
</reference>
<evidence type="ECO:0000256" key="1">
    <source>
        <dbReference type="ARBA" id="ARBA00004370"/>
    </source>
</evidence>
<accession>R7UAS4</accession>
<reference evidence="9" key="3">
    <citation type="submission" date="2015-06" db="UniProtKB">
        <authorList>
            <consortium name="EnsemblMetazoa"/>
        </authorList>
    </citation>
    <scope>IDENTIFICATION</scope>
</reference>
<evidence type="ECO:0000313" key="10">
    <source>
        <dbReference type="Proteomes" id="UP000014760"/>
    </source>
</evidence>
<dbReference type="PANTHER" id="PTHR43297:SF14">
    <property type="entry name" value="ATPASE AAA-TYPE CORE DOMAIN-CONTAINING PROTEIN"/>
    <property type="match status" value="1"/>
</dbReference>
<dbReference type="EMBL" id="AMQN01047614">
    <property type="status" value="NOT_ANNOTATED_CDS"/>
    <property type="molecule type" value="Genomic_DNA"/>
</dbReference>